<evidence type="ECO:0000313" key="6">
    <source>
        <dbReference type="Proteomes" id="UP000192247"/>
    </source>
</evidence>
<evidence type="ECO:0000313" key="5">
    <source>
        <dbReference type="EMBL" id="OQR72810.1"/>
    </source>
</evidence>
<dbReference type="PROSITE" id="PS50039">
    <property type="entry name" value="FORK_HEAD_3"/>
    <property type="match status" value="1"/>
</dbReference>
<feature type="DNA-binding region" description="Fork-head" evidence="2">
    <location>
        <begin position="181"/>
        <end position="208"/>
    </location>
</feature>
<dbReference type="GO" id="GO:0043565">
    <property type="term" value="F:sequence-specific DNA binding"/>
    <property type="evidence" value="ECO:0007669"/>
    <property type="project" value="InterPro"/>
</dbReference>
<feature type="compositionally biased region" description="Polar residues" evidence="3">
    <location>
        <begin position="65"/>
        <end position="74"/>
    </location>
</feature>
<dbReference type="Gene3D" id="1.10.10.10">
    <property type="entry name" value="Winged helix-like DNA-binding domain superfamily/Winged helix DNA-binding domain"/>
    <property type="match status" value="1"/>
</dbReference>
<keyword evidence="6" id="KW-1185">Reference proteome</keyword>
<dbReference type="GO" id="GO:0005634">
    <property type="term" value="C:nucleus"/>
    <property type="evidence" value="ECO:0007669"/>
    <property type="project" value="UniProtKB-SubCell"/>
</dbReference>
<keyword evidence="2" id="KW-0539">Nucleus</keyword>
<dbReference type="InterPro" id="IPR001766">
    <property type="entry name" value="Fork_head_dom"/>
</dbReference>
<gene>
    <name evidence="5" type="ORF">BIW11_10146</name>
</gene>
<evidence type="ECO:0000259" key="4">
    <source>
        <dbReference type="PROSITE" id="PS50039"/>
    </source>
</evidence>
<comment type="caution">
    <text evidence="5">The sequence shown here is derived from an EMBL/GenBank/DDBJ whole genome shotgun (WGS) entry which is preliminary data.</text>
</comment>
<dbReference type="SUPFAM" id="SSF46785">
    <property type="entry name" value="Winged helix' DNA-binding domain"/>
    <property type="match status" value="1"/>
</dbReference>
<proteinExistence type="predicted"/>
<dbReference type="InterPro" id="IPR036390">
    <property type="entry name" value="WH_DNA-bd_sf"/>
</dbReference>
<feature type="region of interest" description="Disordered" evidence="3">
    <location>
        <begin position="46"/>
        <end position="74"/>
    </location>
</feature>
<feature type="domain" description="Fork-head" evidence="4">
    <location>
        <begin position="181"/>
        <end position="208"/>
    </location>
</feature>
<dbReference type="InParanoid" id="A0A1V9XH03"/>
<dbReference type="EMBL" id="MNPL01011030">
    <property type="protein sequence ID" value="OQR72810.1"/>
    <property type="molecule type" value="Genomic_DNA"/>
</dbReference>
<dbReference type="InterPro" id="IPR018122">
    <property type="entry name" value="TF_fork_head_CS_1"/>
</dbReference>
<comment type="subcellular location">
    <subcellularLocation>
        <location evidence="2">Nucleus</location>
    </subcellularLocation>
</comment>
<accession>A0A1V9XH03</accession>
<organism evidence="5 6">
    <name type="scientific">Tropilaelaps mercedesae</name>
    <dbReference type="NCBI Taxonomy" id="418985"/>
    <lineage>
        <taxon>Eukaryota</taxon>
        <taxon>Metazoa</taxon>
        <taxon>Ecdysozoa</taxon>
        <taxon>Arthropoda</taxon>
        <taxon>Chelicerata</taxon>
        <taxon>Arachnida</taxon>
        <taxon>Acari</taxon>
        <taxon>Parasitiformes</taxon>
        <taxon>Mesostigmata</taxon>
        <taxon>Gamasina</taxon>
        <taxon>Dermanyssoidea</taxon>
        <taxon>Laelapidae</taxon>
        <taxon>Tropilaelaps</taxon>
    </lineage>
</organism>
<evidence type="ECO:0000256" key="2">
    <source>
        <dbReference type="PROSITE-ProRule" id="PRU00089"/>
    </source>
</evidence>
<feature type="non-terminal residue" evidence="5">
    <location>
        <position position="208"/>
    </location>
</feature>
<dbReference type="SUPFAM" id="SSF81995">
    <property type="entry name" value="beta-sandwich domain of Sec23/24"/>
    <property type="match status" value="1"/>
</dbReference>
<evidence type="ECO:0000256" key="3">
    <source>
        <dbReference type="SAM" id="MobiDB-lite"/>
    </source>
</evidence>
<dbReference type="AlphaFoldDB" id="A0A1V9XH03"/>
<reference evidence="5 6" key="1">
    <citation type="journal article" date="2017" name="Gigascience">
        <title>Draft genome of the honey bee ectoparasitic mite, Tropilaelaps mercedesae, is shaped by the parasitic life history.</title>
        <authorList>
            <person name="Dong X."/>
            <person name="Armstrong S.D."/>
            <person name="Xia D."/>
            <person name="Makepeace B.L."/>
            <person name="Darby A.C."/>
            <person name="Kadowaki T."/>
        </authorList>
    </citation>
    <scope>NUCLEOTIDE SEQUENCE [LARGE SCALE GENOMIC DNA]</scope>
    <source>
        <strain evidence="5">Wuxi-XJTLU</strain>
    </source>
</reference>
<dbReference type="InterPro" id="IPR036388">
    <property type="entry name" value="WH-like_DNA-bd_sf"/>
</dbReference>
<name>A0A1V9XH03_9ACAR</name>
<sequence>MLEEVSQLIYDSLPPVESAATHLLPPAQLHSQQNFNYDVFAAYENQQQQQQQQEQQQQQQQEQQSHIPQCPTQQTLPSLHTFKASETCLQAAEGDSSDIKGYSEPWFELQGSGALTGDNASSDAVSAGPSCRNKLVKNGAESPTTGEIGTANIEVAKQDQTNTTAKKPKPNVNAESTIARKPPFSYVALIDMAIRHSQTLKVTLNEIY</sequence>
<dbReference type="GO" id="GO:0003700">
    <property type="term" value="F:DNA-binding transcription factor activity"/>
    <property type="evidence" value="ECO:0007669"/>
    <property type="project" value="InterPro"/>
</dbReference>
<dbReference type="PROSITE" id="PS00657">
    <property type="entry name" value="FORK_HEAD_1"/>
    <property type="match status" value="1"/>
</dbReference>
<feature type="compositionally biased region" description="Low complexity" evidence="3">
    <location>
        <begin position="46"/>
        <end position="64"/>
    </location>
</feature>
<dbReference type="Proteomes" id="UP000192247">
    <property type="component" value="Unassembled WGS sequence"/>
</dbReference>
<evidence type="ECO:0000256" key="1">
    <source>
        <dbReference type="ARBA" id="ARBA00023125"/>
    </source>
</evidence>
<protein>
    <recommendedName>
        <fullName evidence="4">Fork-head domain-containing protein</fullName>
    </recommendedName>
</protein>
<keyword evidence="1 2" id="KW-0238">DNA-binding</keyword>
<dbReference type="PRINTS" id="PR00053">
    <property type="entry name" value="FORKHEAD"/>
</dbReference>